<dbReference type="STRING" id="1353528.DT23_07200"/>
<organism evidence="3 4">
    <name type="scientific">Thioclava indica</name>
    <dbReference type="NCBI Taxonomy" id="1353528"/>
    <lineage>
        <taxon>Bacteria</taxon>
        <taxon>Pseudomonadati</taxon>
        <taxon>Pseudomonadota</taxon>
        <taxon>Alphaproteobacteria</taxon>
        <taxon>Rhodobacterales</taxon>
        <taxon>Paracoccaceae</taxon>
        <taxon>Thioclava</taxon>
    </lineage>
</organism>
<dbReference type="RefSeq" id="WP_038132718.1">
    <property type="nucleotide sequence ID" value="NZ_AUNB01000062.1"/>
</dbReference>
<feature type="region of interest" description="Disordered" evidence="2">
    <location>
        <begin position="222"/>
        <end position="245"/>
    </location>
</feature>
<dbReference type="Gene3D" id="3.40.1080.10">
    <property type="entry name" value="Glutaconate Coenzyme A-transferase"/>
    <property type="match status" value="1"/>
</dbReference>
<dbReference type="InterPro" id="IPR004165">
    <property type="entry name" value="CoA_trans_fam_I"/>
</dbReference>
<sequence length="245" mass="26634">MNKVYGSAKEALDGLLFDGMLIAAGGFGLCGIPELLIDALVESKVKDITIASNNCGVDGFGLGKLLDTKQIKKMMSSYVGENAEFMRQYLSGELELEFNPQGTLAERMRAAGHGIPGFYTKTGVGTVIAEGKEHKEFNGETYILEEGIFADVSIVKAWKADETGNAIFRKTARNFNPPAAMCGKTCVMEVEEIVPVGSLDPDCIHLPGIYVHRLIKGEQEKRIEQRTVRPRSEKSKTPAGTGEEV</sequence>
<evidence type="ECO:0000256" key="2">
    <source>
        <dbReference type="SAM" id="MobiDB-lite"/>
    </source>
</evidence>
<dbReference type="InterPro" id="IPR012792">
    <property type="entry name" value="3-oxoacid_CoA-transf_A"/>
</dbReference>
<keyword evidence="1 3" id="KW-0808">Transferase</keyword>
<reference evidence="3 4" key="1">
    <citation type="journal article" date="2015" name="Antonie Van Leeuwenhoek">
        <title>Thioclava indica sp. nov., isolated from surface seawater of the Indian Ocean.</title>
        <authorList>
            <person name="Liu Y."/>
            <person name="Lai Q."/>
            <person name="Du J."/>
            <person name="Xu H."/>
            <person name="Jiang L."/>
            <person name="Shao Z."/>
        </authorList>
    </citation>
    <scope>NUCLEOTIDE SEQUENCE [LARGE SCALE GENOMIC DNA]</scope>
    <source>
        <strain evidence="3 4">DT23-4</strain>
    </source>
</reference>
<dbReference type="Pfam" id="PF01144">
    <property type="entry name" value="CoA_trans"/>
    <property type="match status" value="1"/>
</dbReference>
<dbReference type="InterPro" id="IPR004163">
    <property type="entry name" value="CoA_transf_BS"/>
</dbReference>
<comment type="caution">
    <text evidence="3">The sequence shown here is derived from an EMBL/GenBank/DDBJ whole genome shotgun (WGS) entry which is preliminary data.</text>
</comment>
<dbReference type="EMBL" id="AUNB01000062">
    <property type="protein sequence ID" value="KEO53953.1"/>
    <property type="molecule type" value="Genomic_DNA"/>
</dbReference>
<evidence type="ECO:0000313" key="3">
    <source>
        <dbReference type="EMBL" id="KEO53953.1"/>
    </source>
</evidence>
<dbReference type="PANTHER" id="PTHR13707:SF23">
    <property type="entry name" value="SUCCINYL-COA:3-KETOACID-COENZYME A TRANSFERASE"/>
    <property type="match status" value="1"/>
</dbReference>
<dbReference type="AlphaFoldDB" id="A0A074JEE8"/>
<dbReference type="OrthoDB" id="9777193at2"/>
<evidence type="ECO:0000313" key="4">
    <source>
        <dbReference type="Proteomes" id="UP000027471"/>
    </source>
</evidence>
<dbReference type="eggNOG" id="COG1788">
    <property type="taxonomic scope" value="Bacteria"/>
</dbReference>
<dbReference type="PROSITE" id="PS01273">
    <property type="entry name" value="COA_TRANSF_1"/>
    <property type="match status" value="1"/>
</dbReference>
<dbReference type="NCBIfam" id="TIGR02429">
    <property type="entry name" value="pcaI_scoA_fam"/>
    <property type="match status" value="1"/>
</dbReference>
<protein>
    <submittedName>
        <fullName evidence="3">Succinyl-CoA:3-ketoacid-CoA transferase</fullName>
    </submittedName>
</protein>
<gene>
    <name evidence="3" type="ORF">DT23_07200</name>
</gene>
<dbReference type="SUPFAM" id="SSF100950">
    <property type="entry name" value="NagB/RpiA/CoA transferase-like"/>
    <property type="match status" value="1"/>
</dbReference>
<proteinExistence type="predicted"/>
<dbReference type="SMART" id="SM00882">
    <property type="entry name" value="CoA_trans"/>
    <property type="match status" value="1"/>
</dbReference>
<evidence type="ECO:0000256" key="1">
    <source>
        <dbReference type="ARBA" id="ARBA00022679"/>
    </source>
</evidence>
<accession>A0A074JEE8</accession>
<name>A0A074JEE8_9RHOB</name>
<dbReference type="GO" id="GO:0008260">
    <property type="term" value="F:succinyl-CoA:3-oxo-acid CoA-transferase activity"/>
    <property type="evidence" value="ECO:0007669"/>
    <property type="project" value="TreeGrafter"/>
</dbReference>
<keyword evidence="4" id="KW-1185">Reference proteome</keyword>
<dbReference type="PANTHER" id="PTHR13707">
    <property type="entry name" value="KETOACID-COENZYME A TRANSFERASE"/>
    <property type="match status" value="1"/>
</dbReference>
<dbReference type="InterPro" id="IPR037171">
    <property type="entry name" value="NagB/RpiA_transferase-like"/>
</dbReference>
<feature type="compositionally biased region" description="Basic and acidic residues" evidence="2">
    <location>
        <begin position="222"/>
        <end position="236"/>
    </location>
</feature>
<dbReference type="Proteomes" id="UP000027471">
    <property type="component" value="Unassembled WGS sequence"/>
</dbReference>